<dbReference type="Proteomes" id="UP000238034">
    <property type="component" value="Unassembled WGS sequence"/>
</dbReference>
<keyword evidence="2" id="KW-1185">Reference proteome</keyword>
<sequence length="70" mass="8361">MNLSSIEITENEYLIKLNKQDFDLSLINTLIKRIQAETFFKSMLNEDEEDIISRRANDQRNNLFDHLDDK</sequence>
<name>A0A2T0U5H1_9SPHI</name>
<dbReference type="OrthoDB" id="770763at2"/>
<accession>A0A2T0U5H1</accession>
<evidence type="ECO:0000313" key="2">
    <source>
        <dbReference type="Proteomes" id="UP000238034"/>
    </source>
</evidence>
<reference evidence="1 2" key="1">
    <citation type="submission" date="2018-03" db="EMBL/GenBank/DDBJ databases">
        <title>Genomic Encyclopedia of Type Strains, Phase III (KMG-III): the genomes of soil and plant-associated and newly described type strains.</title>
        <authorList>
            <person name="Whitman W."/>
        </authorList>
    </citation>
    <scope>NUCLEOTIDE SEQUENCE [LARGE SCALE GENOMIC DNA]</scope>
    <source>
        <strain evidence="1 2">CGMCC 1.9313</strain>
    </source>
</reference>
<organism evidence="1 2">
    <name type="scientific">Arcticibacter pallidicorallinus</name>
    <dbReference type="NCBI Taxonomy" id="1259464"/>
    <lineage>
        <taxon>Bacteria</taxon>
        <taxon>Pseudomonadati</taxon>
        <taxon>Bacteroidota</taxon>
        <taxon>Sphingobacteriia</taxon>
        <taxon>Sphingobacteriales</taxon>
        <taxon>Sphingobacteriaceae</taxon>
        <taxon>Arcticibacter</taxon>
    </lineage>
</organism>
<dbReference type="AlphaFoldDB" id="A0A2T0U5H1"/>
<dbReference type="RefSeq" id="WP_106292722.1">
    <property type="nucleotide sequence ID" value="NZ_PVTH01000004.1"/>
</dbReference>
<gene>
    <name evidence="1" type="ORF">B0I27_104151</name>
</gene>
<comment type="caution">
    <text evidence="1">The sequence shown here is derived from an EMBL/GenBank/DDBJ whole genome shotgun (WGS) entry which is preliminary data.</text>
</comment>
<evidence type="ECO:0000313" key="1">
    <source>
        <dbReference type="EMBL" id="PRY53142.1"/>
    </source>
</evidence>
<dbReference type="EMBL" id="PVTH01000004">
    <property type="protein sequence ID" value="PRY53142.1"/>
    <property type="molecule type" value="Genomic_DNA"/>
</dbReference>
<proteinExistence type="predicted"/>
<protein>
    <submittedName>
        <fullName evidence="1">Uncharacterized protein</fullName>
    </submittedName>
</protein>